<sequence length="308" mass="34567">MTTTSARIGDICVAAVLLQKAYLVTNRNRWVLLFIPVIAASAPIILYISWSAPTIMTIDSGCIFVYPEYFPWLRFGLHAPMNIALTGIFFNVVYRQWKQFGTHAWEQLAKEGIQVGLLMLLSNLLCTFFVAFEVLGLYSIMIVLADCNYAHVTYQTTRLAVTCVAAPSTQITNYTHWSSWDEPNCMVFASAMSGSDYASWQMALSDSQMCYTDKVAVTAHSGAFLVTQQIERKYEKPGVPCIAETLSLISFARDGMASSQFNVRLEKWRLSVYPPRHVVVSISMVHSIRHIRSVYGSQAIIALQNTQK</sequence>
<accession>A0A4P9XST1</accession>
<feature type="transmembrane region" description="Helical" evidence="1">
    <location>
        <begin position="30"/>
        <end position="52"/>
    </location>
</feature>
<feature type="transmembrane region" description="Helical" evidence="1">
    <location>
        <begin position="115"/>
        <end position="138"/>
    </location>
</feature>
<dbReference type="Proteomes" id="UP000271241">
    <property type="component" value="Unassembled WGS sequence"/>
</dbReference>
<keyword evidence="1" id="KW-0472">Membrane</keyword>
<dbReference type="EMBL" id="KZ992534">
    <property type="protein sequence ID" value="RKP09176.1"/>
    <property type="molecule type" value="Genomic_DNA"/>
</dbReference>
<evidence type="ECO:0000256" key="1">
    <source>
        <dbReference type="SAM" id="Phobius"/>
    </source>
</evidence>
<feature type="transmembrane region" description="Helical" evidence="1">
    <location>
        <begin position="72"/>
        <end position="94"/>
    </location>
</feature>
<keyword evidence="1" id="KW-0812">Transmembrane</keyword>
<organism evidence="2 3">
    <name type="scientific">Thamnocephalis sphaerospora</name>
    <dbReference type="NCBI Taxonomy" id="78915"/>
    <lineage>
        <taxon>Eukaryota</taxon>
        <taxon>Fungi</taxon>
        <taxon>Fungi incertae sedis</taxon>
        <taxon>Zoopagomycota</taxon>
        <taxon>Zoopagomycotina</taxon>
        <taxon>Zoopagomycetes</taxon>
        <taxon>Zoopagales</taxon>
        <taxon>Sigmoideomycetaceae</taxon>
        <taxon>Thamnocephalis</taxon>
    </lineage>
</organism>
<gene>
    <name evidence="2" type="ORF">THASP1DRAFT_22944</name>
</gene>
<name>A0A4P9XST1_9FUNG</name>
<protein>
    <submittedName>
        <fullName evidence="2">Uncharacterized protein</fullName>
    </submittedName>
</protein>
<evidence type="ECO:0000313" key="3">
    <source>
        <dbReference type="Proteomes" id="UP000271241"/>
    </source>
</evidence>
<proteinExistence type="predicted"/>
<reference evidence="3" key="1">
    <citation type="journal article" date="2018" name="Nat. Microbiol.">
        <title>Leveraging single-cell genomics to expand the fungal tree of life.</title>
        <authorList>
            <person name="Ahrendt S.R."/>
            <person name="Quandt C.A."/>
            <person name="Ciobanu D."/>
            <person name="Clum A."/>
            <person name="Salamov A."/>
            <person name="Andreopoulos B."/>
            <person name="Cheng J.F."/>
            <person name="Woyke T."/>
            <person name="Pelin A."/>
            <person name="Henrissat B."/>
            <person name="Reynolds N.K."/>
            <person name="Benny G.L."/>
            <person name="Smith M.E."/>
            <person name="James T.Y."/>
            <person name="Grigoriev I.V."/>
        </authorList>
    </citation>
    <scope>NUCLEOTIDE SEQUENCE [LARGE SCALE GENOMIC DNA]</scope>
    <source>
        <strain evidence="3">RSA 1356</strain>
    </source>
</reference>
<dbReference type="AlphaFoldDB" id="A0A4P9XST1"/>
<keyword evidence="1" id="KW-1133">Transmembrane helix</keyword>
<evidence type="ECO:0000313" key="2">
    <source>
        <dbReference type="EMBL" id="RKP09176.1"/>
    </source>
</evidence>
<dbReference type="OrthoDB" id="2256270at2759"/>
<keyword evidence="3" id="KW-1185">Reference proteome</keyword>